<dbReference type="EMBL" id="JAUSUR010000010">
    <property type="protein sequence ID" value="MDQ0363207.1"/>
    <property type="molecule type" value="Genomic_DNA"/>
</dbReference>
<feature type="transmembrane region" description="Helical" evidence="1">
    <location>
        <begin position="69"/>
        <end position="88"/>
    </location>
</feature>
<dbReference type="PROSITE" id="PS51108">
    <property type="entry name" value="PTS_EIID"/>
    <property type="match status" value="1"/>
</dbReference>
<evidence type="ECO:0000313" key="3">
    <source>
        <dbReference type="Proteomes" id="UP001230220"/>
    </source>
</evidence>
<sequence>MSNTSETNKLLTKKDLNTSYWMFEIFAQACCSYERLQAPGFFSGMKNVIAKLYPDKNDRIEACQRHMEFYNSEFALVGPLILGLTIALEEEKASGADLDGTAIAAIKTSLMGPLAGIGDTLRQGTFIPIIGSIAISIGQTGNLLGPIFYFVATLVLNFGISYNLFHRAYGQGRDFVGEFFESGKMEKIMTMVTAMGAITIGALAATTVKLSSVAEITLGDNVLNIQEGIFDKICLNLLPLGVVMLTFYLMNKKVSVNKVLLILFAIGIIGGIAGII</sequence>
<dbReference type="Pfam" id="PF03613">
    <property type="entry name" value="EIID-AGA"/>
    <property type="match status" value="1"/>
</dbReference>
<protein>
    <submittedName>
        <fullName evidence="2">PTS system mannose-specific IID component</fullName>
    </submittedName>
</protein>
<feature type="transmembrane region" description="Helical" evidence="1">
    <location>
        <begin position="147"/>
        <end position="165"/>
    </location>
</feature>
<feature type="transmembrane region" description="Helical" evidence="1">
    <location>
        <begin position="228"/>
        <end position="249"/>
    </location>
</feature>
<dbReference type="InterPro" id="IPR050303">
    <property type="entry name" value="GatZ_KbaZ_carbometab"/>
</dbReference>
<dbReference type="RefSeq" id="WP_307411967.1">
    <property type="nucleotide sequence ID" value="NZ_JAUSUR010000010.1"/>
</dbReference>
<accession>A0ABU0E8J0</accession>
<keyword evidence="1" id="KW-0812">Transmembrane</keyword>
<keyword evidence="1" id="KW-0472">Membrane</keyword>
<comment type="caution">
    <text evidence="2">The sequence shown here is derived from an EMBL/GenBank/DDBJ whole genome shotgun (WGS) entry which is preliminary data.</text>
</comment>
<evidence type="ECO:0000256" key="1">
    <source>
        <dbReference type="SAM" id="Phobius"/>
    </source>
</evidence>
<gene>
    <name evidence="2" type="ORF">J2S15_003968</name>
</gene>
<name>A0ABU0E8J0_9FIRM</name>
<proteinExistence type="predicted"/>
<reference evidence="2 3" key="1">
    <citation type="submission" date="2023-07" db="EMBL/GenBank/DDBJ databases">
        <title>Genomic Encyclopedia of Type Strains, Phase IV (KMG-IV): sequencing the most valuable type-strain genomes for metagenomic binning, comparative biology and taxonomic classification.</title>
        <authorList>
            <person name="Goeker M."/>
        </authorList>
    </citation>
    <scope>NUCLEOTIDE SEQUENCE [LARGE SCALE GENOMIC DNA]</scope>
    <source>
        <strain evidence="2 3">DSM 16784</strain>
    </source>
</reference>
<dbReference type="Proteomes" id="UP001230220">
    <property type="component" value="Unassembled WGS sequence"/>
</dbReference>
<keyword evidence="1" id="KW-1133">Transmembrane helix</keyword>
<evidence type="ECO:0000313" key="2">
    <source>
        <dbReference type="EMBL" id="MDQ0363207.1"/>
    </source>
</evidence>
<feature type="transmembrane region" description="Helical" evidence="1">
    <location>
        <begin position="256"/>
        <end position="275"/>
    </location>
</feature>
<keyword evidence="3" id="KW-1185">Reference proteome</keyword>
<dbReference type="PANTHER" id="PTHR32502">
    <property type="entry name" value="N-ACETYLGALACTOSAMINE PERMEASE II COMPONENT-RELATED"/>
    <property type="match status" value="1"/>
</dbReference>
<dbReference type="InterPro" id="IPR004704">
    <property type="entry name" value="PTS_IID_man"/>
</dbReference>
<dbReference type="PANTHER" id="PTHR32502:SF23">
    <property type="entry name" value="TRANSPORT PROTEIN, PTS SYSTEM"/>
    <property type="match status" value="1"/>
</dbReference>
<organism evidence="2 3">
    <name type="scientific">Breznakia pachnodae</name>
    <dbReference type="NCBI Taxonomy" id="265178"/>
    <lineage>
        <taxon>Bacteria</taxon>
        <taxon>Bacillati</taxon>
        <taxon>Bacillota</taxon>
        <taxon>Erysipelotrichia</taxon>
        <taxon>Erysipelotrichales</taxon>
        <taxon>Erysipelotrichaceae</taxon>
        <taxon>Breznakia</taxon>
    </lineage>
</organism>
<feature type="transmembrane region" description="Helical" evidence="1">
    <location>
        <begin position="188"/>
        <end position="208"/>
    </location>
</feature>